<dbReference type="InterPro" id="IPR021878">
    <property type="entry name" value="TgpA_N"/>
</dbReference>
<dbReference type="Pfam" id="PF13559">
    <property type="entry name" value="DUF4129"/>
    <property type="match status" value="1"/>
</dbReference>
<feature type="transmembrane region" description="Helical" evidence="1">
    <location>
        <begin position="548"/>
        <end position="567"/>
    </location>
</feature>
<dbReference type="InterPro" id="IPR052901">
    <property type="entry name" value="Bact_TGase-like"/>
</dbReference>
<accession>A0A809RXU2</accession>
<dbReference type="EMBL" id="AP021857">
    <property type="protein sequence ID" value="BBO21016.1"/>
    <property type="molecule type" value="Genomic_DNA"/>
</dbReference>
<dbReference type="Pfam" id="PF01841">
    <property type="entry name" value="Transglut_core"/>
    <property type="match status" value="1"/>
</dbReference>
<evidence type="ECO:0000313" key="3">
    <source>
        <dbReference type="EMBL" id="BBO21016.1"/>
    </source>
</evidence>
<dbReference type="PANTHER" id="PTHR42736">
    <property type="entry name" value="PROTEIN-GLUTAMINE GAMMA-GLUTAMYLTRANSFERASE"/>
    <property type="match status" value="1"/>
</dbReference>
<dbReference type="SMART" id="SM00460">
    <property type="entry name" value="TGc"/>
    <property type="match status" value="1"/>
</dbReference>
<dbReference type="Gene3D" id="3.10.620.30">
    <property type="match status" value="1"/>
</dbReference>
<keyword evidence="1" id="KW-0472">Membrane</keyword>
<dbReference type="AlphaFoldDB" id="A0A809RXU2"/>
<feature type="transmembrane region" description="Helical" evidence="1">
    <location>
        <begin position="63"/>
        <end position="80"/>
    </location>
</feature>
<dbReference type="Proteomes" id="UP000662914">
    <property type="component" value="Chromosome"/>
</dbReference>
<evidence type="ECO:0000256" key="1">
    <source>
        <dbReference type="SAM" id="Phobius"/>
    </source>
</evidence>
<dbReference type="InterPro" id="IPR025403">
    <property type="entry name" value="TgpA-like_C"/>
</dbReference>
<feature type="transmembrane region" description="Helical" evidence="1">
    <location>
        <begin position="109"/>
        <end position="127"/>
    </location>
</feature>
<feature type="transmembrane region" description="Helical" evidence="1">
    <location>
        <begin position="164"/>
        <end position="183"/>
    </location>
</feature>
<dbReference type="SUPFAM" id="SSF54001">
    <property type="entry name" value="Cysteine proteinases"/>
    <property type="match status" value="1"/>
</dbReference>
<evidence type="ECO:0000259" key="2">
    <source>
        <dbReference type="SMART" id="SM00460"/>
    </source>
</evidence>
<feature type="transmembrane region" description="Helical" evidence="1">
    <location>
        <begin position="86"/>
        <end position="102"/>
    </location>
</feature>
<keyword evidence="1" id="KW-1133">Transmembrane helix</keyword>
<proteinExistence type="predicted"/>
<dbReference type="Pfam" id="PF11992">
    <property type="entry name" value="TgpA_N"/>
    <property type="match status" value="1"/>
</dbReference>
<dbReference type="InterPro" id="IPR038765">
    <property type="entry name" value="Papain-like_cys_pep_sf"/>
</dbReference>
<name>A0A809RXU2_9PROT</name>
<dbReference type="InterPro" id="IPR002931">
    <property type="entry name" value="Transglutaminase-like"/>
</dbReference>
<reference evidence="3" key="1">
    <citation type="journal article" name="DNA Res.">
        <title>The physiological potential of anammox bacteria as revealed by their core genome structure.</title>
        <authorList>
            <person name="Okubo T."/>
            <person name="Toyoda A."/>
            <person name="Fukuhara K."/>
            <person name="Uchiyama I."/>
            <person name="Harigaya Y."/>
            <person name="Kuroiwa M."/>
            <person name="Suzuki T."/>
            <person name="Murakami Y."/>
            <person name="Suwa Y."/>
            <person name="Takami H."/>
        </authorList>
    </citation>
    <scope>NUCLEOTIDE SEQUENCE</scope>
    <source>
        <strain evidence="3">317325-3</strain>
    </source>
</reference>
<evidence type="ECO:0000313" key="4">
    <source>
        <dbReference type="Proteomes" id="UP000662914"/>
    </source>
</evidence>
<dbReference type="KEGG" id="ddz:DSYM_17150"/>
<gene>
    <name evidence="3" type="ORF">DSYM_17150</name>
</gene>
<feature type="transmembrane region" description="Helical" evidence="1">
    <location>
        <begin position="133"/>
        <end position="152"/>
    </location>
</feature>
<sequence length="654" mass="73296">MATQRPDSPLLARSQELWLLACSVLTLVPGVEHIPHWLTAAAGLALAWRAAIWWRRASLPPRWLLTFLVFSGSLGVFLTYRQFFGKDPGVALLILFLVLKLLEMRRLRDGLAVIFLCYFLLLTHFLDAQGLDVAGFTLAALLGITAALSGLAHAGRPVLAHLRLSALMLAQATPFMLLLFLLFPRVQGPLWGMPADAYSGMSGLSDTMSPGSISQLSLSGEIAFRAHFEGDIPPKHQLYWRGPVLRLFDGRAWRAGAQTEKVSLPDTAAGTRVRYAVTLEPHNKPWLFALEVPSSAPPAAIVSREFQVLSKLPVRNRLRYEMQALPDFVPGAEESQASLHGYLGLPANNPRTRALVGQWRREAATDEAVVRRMLDFFRAENFFYTLTPPLLGDNSIDQFLFETRRGFCEHYASAFVFAMRAAEIPARVVTGYQGGERNPVDGYLIVRQSDAHAWAEVWLEGRGWLRVDPTAAVAPSRIEAGLAAAVPAGEPLPFIVRADLSWLRQIRFRWEAVTNTWNQWVLGYTPERQREFLSRLGMREPDWRKMTAVMAALCGLLLLGLTAWMLHNRTRLDPIVRAWNRLSRKLSRIGLARKAWEGPADYARRVTLARPELAQPLLAIATLYIDLRYGRLGGKQPIQKLRRLIADLNITAKR</sequence>
<protein>
    <recommendedName>
        <fullName evidence="2">Transglutaminase-like domain-containing protein</fullName>
    </recommendedName>
</protein>
<keyword evidence="1" id="KW-0812">Transmembrane</keyword>
<organism evidence="3 4">
    <name type="scientific">Candidatus Desulfobacillus denitrificans</name>
    <dbReference type="NCBI Taxonomy" id="2608985"/>
    <lineage>
        <taxon>Bacteria</taxon>
        <taxon>Pseudomonadati</taxon>
        <taxon>Pseudomonadota</taxon>
        <taxon>Betaproteobacteria</taxon>
        <taxon>Candidatus Desulfobacillus</taxon>
    </lineage>
</organism>
<dbReference type="PANTHER" id="PTHR42736:SF1">
    <property type="entry name" value="PROTEIN-GLUTAMINE GAMMA-GLUTAMYLTRANSFERASE"/>
    <property type="match status" value="1"/>
</dbReference>
<feature type="domain" description="Transglutaminase-like" evidence="2">
    <location>
        <begin position="400"/>
        <end position="471"/>
    </location>
</feature>